<keyword evidence="2" id="KW-1133">Transmembrane helix</keyword>
<evidence type="ECO:0000256" key="2">
    <source>
        <dbReference type="SAM" id="Phobius"/>
    </source>
</evidence>
<feature type="compositionally biased region" description="Pro residues" evidence="1">
    <location>
        <begin position="1"/>
        <end position="19"/>
    </location>
</feature>
<keyword evidence="2" id="KW-0472">Membrane</keyword>
<feature type="region of interest" description="Disordered" evidence="1">
    <location>
        <begin position="1"/>
        <end position="24"/>
    </location>
</feature>
<evidence type="ECO:0000313" key="3">
    <source>
        <dbReference type="EMBL" id="MBO0517344.1"/>
    </source>
</evidence>
<feature type="transmembrane region" description="Helical" evidence="2">
    <location>
        <begin position="153"/>
        <end position="170"/>
    </location>
</feature>
<dbReference type="Proteomes" id="UP000664167">
    <property type="component" value="Unassembled WGS sequence"/>
</dbReference>
<feature type="transmembrane region" description="Helical" evidence="2">
    <location>
        <begin position="98"/>
        <end position="124"/>
    </location>
</feature>
<gene>
    <name evidence="3" type="ORF">J0695_37125</name>
</gene>
<name>A0A939FFV1_9ACTN</name>
<sequence length="175" mass="17812">MSQTTPPPAQPSEPQPSAPQPETFGYPAAPVGAAPVAAPVRRTDNLAGGLLTAFAVAVVAAGVYGGIAGALEREIGYAAVGVGFVIALAACKVGGRSVWLFVVSAVFALGATYLGQLLEIAIIVTKHTDESVTDLFTGHFGALTDTWKEAQDFMGYLFLALSVVGAYSGAKKANG</sequence>
<evidence type="ECO:0000313" key="4">
    <source>
        <dbReference type="Proteomes" id="UP000664167"/>
    </source>
</evidence>
<comment type="caution">
    <text evidence="3">The sequence shown here is derived from an EMBL/GenBank/DDBJ whole genome shotgun (WGS) entry which is preliminary data.</text>
</comment>
<proteinExistence type="predicted"/>
<dbReference type="AlphaFoldDB" id="A0A939FFV1"/>
<organism evidence="3 4">
    <name type="scientific">Streptomyces beijiangensis</name>
    <dbReference type="NCBI Taxonomy" id="163361"/>
    <lineage>
        <taxon>Bacteria</taxon>
        <taxon>Bacillati</taxon>
        <taxon>Actinomycetota</taxon>
        <taxon>Actinomycetes</taxon>
        <taxon>Kitasatosporales</taxon>
        <taxon>Streptomycetaceae</taxon>
        <taxon>Streptomyces</taxon>
    </lineage>
</organism>
<feature type="transmembrane region" description="Helical" evidence="2">
    <location>
        <begin position="75"/>
        <end position="91"/>
    </location>
</feature>
<keyword evidence="2" id="KW-0812">Transmembrane</keyword>
<reference evidence="3" key="1">
    <citation type="submission" date="2021-03" db="EMBL/GenBank/DDBJ databases">
        <title>Streptomyces poriferae sp. nov., a novel marine sponge-derived Actinobacteria species with anti-MRSA activity.</title>
        <authorList>
            <person name="Sandoval-Powers M."/>
            <person name="Kralova S."/>
            <person name="Nguyen G.-S."/>
            <person name="Fawwal D."/>
            <person name="Degnes K."/>
            <person name="Klinkenberg G."/>
            <person name="Sletta H."/>
            <person name="Wentzel A."/>
            <person name="Liles M.R."/>
        </authorList>
    </citation>
    <scope>NUCLEOTIDE SEQUENCE</scope>
    <source>
        <strain evidence="3">DSM 41794</strain>
    </source>
</reference>
<accession>A0A939FFV1</accession>
<feature type="transmembrane region" description="Helical" evidence="2">
    <location>
        <begin position="50"/>
        <end position="69"/>
    </location>
</feature>
<protein>
    <submittedName>
        <fullName evidence="3">Uncharacterized protein</fullName>
    </submittedName>
</protein>
<keyword evidence="4" id="KW-1185">Reference proteome</keyword>
<dbReference type="RefSeq" id="WP_206969167.1">
    <property type="nucleotide sequence ID" value="NZ_BAAAJJ010000002.1"/>
</dbReference>
<evidence type="ECO:0000256" key="1">
    <source>
        <dbReference type="SAM" id="MobiDB-lite"/>
    </source>
</evidence>
<dbReference type="EMBL" id="JAFLRJ010000581">
    <property type="protein sequence ID" value="MBO0517344.1"/>
    <property type="molecule type" value="Genomic_DNA"/>
</dbReference>